<dbReference type="OrthoDB" id="10261556at2759"/>
<keyword evidence="1" id="KW-0472">Membrane</keyword>
<keyword evidence="4" id="KW-1185">Reference proteome</keyword>
<organism evidence="3 4">
    <name type="scientific">Lentinus tigrinus ALCF2SS1-6</name>
    <dbReference type="NCBI Taxonomy" id="1328759"/>
    <lineage>
        <taxon>Eukaryota</taxon>
        <taxon>Fungi</taxon>
        <taxon>Dikarya</taxon>
        <taxon>Basidiomycota</taxon>
        <taxon>Agaricomycotina</taxon>
        <taxon>Agaricomycetes</taxon>
        <taxon>Polyporales</taxon>
        <taxon>Polyporaceae</taxon>
        <taxon>Lentinus</taxon>
    </lineage>
</organism>
<evidence type="ECO:0000256" key="1">
    <source>
        <dbReference type="SAM" id="Phobius"/>
    </source>
</evidence>
<dbReference type="SUPFAM" id="SSF52540">
    <property type="entry name" value="P-loop containing nucleoside triphosphate hydrolases"/>
    <property type="match status" value="1"/>
</dbReference>
<keyword evidence="1" id="KW-0812">Transmembrane</keyword>
<accession>A0A5C2RMD7</accession>
<dbReference type="GO" id="GO:0003676">
    <property type="term" value="F:nucleic acid binding"/>
    <property type="evidence" value="ECO:0007669"/>
    <property type="project" value="InterPro"/>
</dbReference>
<sequence length="121" mass="13478">MPPRKPCTLSDDEIRTRTLEVFGKRPCLWQIRVCRAQLEGRNVISIAPTGAGKTLSYLMTLAFSADSIIILVTALNVLGDQFVREAEAAGFPAVFVHAENDNDKTFTDIQHLKYRVVVMTP</sequence>
<keyword evidence="1" id="KW-1133">Transmembrane helix</keyword>
<dbReference type="Gene3D" id="3.40.50.300">
    <property type="entry name" value="P-loop containing nucleotide triphosphate hydrolases"/>
    <property type="match status" value="1"/>
</dbReference>
<dbReference type="Pfam" id="PF00270">
    <property type="entry name" value="DEAD"/>
    <property type="match status" value="1"/>
</dbReference>
<dbReference type="STRING" id="1328759.A0A5C2RMD7"/>
<feature type="transmembrane region" description="Helical" evidence="1">
    <location>
        <begin position="57"/>
        <end position="78"/>
    </location>
</feature>
<feature type="non-terminal residue" evidence="3">
    <location>
        <position position="121"/>
    </location>
</feature>
<gene>
    <name evidence="3" type="ORF">L227DRAFT_465841</name>
</gene>
<feature type="domain" description="DEAD/DEAH-box helicase" evidence="2">
    <location>
        <begin position="30"/>
        <end position="121"/>
    </location>
</feature>
<dbReference type="InterPro" id="IPR027417">
    <property type="entry name" value="P-loop_NTPase"/>
</dbReference>
<evidence type="ECO:0000313" key="4">
    <source>
        <dbReference type="Proteomes" id="UP000313359"/>
    </source>
</evidence>
<proteinExistence type="predicted"/>
<reference evidence="3" key="1">
    <citation type="journal article" date="2018" name="Genome Biol. Evol.">
        <title>Genomics and development of Lentinus tigrinus, a white-rot wood-decaying mushroom with dimorphic fruiting bodies.</title>
        <authorList>
            <person name="Wu B."/>
            <person name="Xu Z."/>
            <person name="Knudson A."/>
            <person name="Carlson A."/>
            <person name="Chen N."/>
            <person name="Kovaka S."/>
            <person name="LaButti K."/>
            <person name="Lipzen A."/>
            <person name="Pennachio C."/>
            <person name="Riley R."/>
            <person name="Schakwitz W."/>
            <person name="Umezawa K."/>
            <person name="Ohm R.A."/>
            <person name="Grigoriev I.V."/>
            <person name="Nagy L.G."/>
            <person name="Gibbons J."/>
            <person name="Hibbett D."/>
        </authorList>
    </citation>
    <scope>NUCLEOTIDE SEQUENCE [LARGE SCALE GENOMIC DNA]</scope>
    <source>
        <strain evidence="3">ALCF2SS1-6</strain>
    </source>
</reference>
<dbReference type="GO" id="GO:0005524">
    <property type="term" value="F:ATP binding"/>
    <property type="evidence" value="ECO:0007669"/>
    <property type="project" value="InterPro"/>
</dbReference>
<dbReference type="AlphaFoldDB" id="A0A5C2RMD7"/>
<dbReference type="Proteomes" id="UP000313359">
    <property type="component" value="Unassembled WGS sequence"/>
</dbReference>
<evidence type="ECO:0000259" key="2">
    <source>
        <dbReference type="Pfam" id="PF00270"/>
    </source>
</evidence>
<protein>
    <recommendedName>
        <fullName evidence="2">DEAD/DEAH-box helicase domain-containing protein</fullName>
    </recommendedName>
</protein>
<name>A0A5C2RMD7_9APHY</name>
<evidence type="ECO:0000313" key="3">
    <source>
        <dbReference type="EMBL" id="RPD52798.1"/>
    </source>
</evidence>
<dbReference type="InterPro" id="IPR011545">
    <property type="entry name" value="DEAD/DEAH_box_helicase_dom"/>
</dbReference>
<dbReference type="EMBL" id="ML122339">
    <property type="protein sequence ID" value="RPD52798.1"/>
    <property type="molecule type" value="Genomic_DNA"/>
</dbReference>